<evidence type="ECO:0008006" key="12">
    <source>
        <dbReference type="Google" id="ProtNLM"/>
    </source>
</evidence>
<evidence type="ECO:0000256" key="1">
    <source>
        <dbReference type="ARBA" id="ARBA00004090"/>
    </source>
</evidence>
<comment type="subcellular location">
    <subcellularLocation>
        <location evidence="2">Nucleus</location>
        <location evidence="2">Nucleolus</location>
    </subcellularLocation>
</comment>
<evidence type="ECO:0000313" key="10">
    <source>
        <dbReference type="EMBL" id="EJT52188.1"/>
    </source>
</evidence>
<feature type="compositionally biased region" description="Basic and acidic residues" evidence="9">
    <location>
        <begin position="49"/>
        <end position="60"/>
    </location>
</feature>
<dbReference type="Proteomes" id="UP000002748">
    <property type="component" value="Unassembled WGS sequence"/>
</dbReference>
<reference evidence="10 11" key="1">
    <citation type="journal article" date="2012" name="Eukaryot. Cell">
        <title>Draft genome sequence of CBS 2479, the standard type strain of Trichosporon asahii.</title>
        <authorList>
            <person name="Yang R.Y."/>
            <person name="Li H.T."/>
            <person name="Zhu H."/>
            <person name="Zhou G.P."/>
            <person name="Wang M."/>
            <person name="Wang L."/>
        </authorList>
    </citation>
    <scope>NUCLEOTIDE SEQUENCE [LARGE SCALE GENOMIC DNA]</scope>
    <source>
        <strain evidence="11">ATCC 90039 / CBS 2479 / JCM 2466 / KCTC 7840 / NCYC 2677 / UAMH 7654</strain>
    </source>
</reference>
<proteinExistence type="inferred from homology"/>
<protein>
    <recommendedName>
        <fullName evidence="12">rRNA-processing protein</fullName>
    </recommendedName>
</protein>
<dbReference type="KEGG" id="tasa:A1Q1_06294"/>
<dbReference type="EMBL" id="ALBS01000032">
    <property type="protein sequence ID" value="EJT52188.1"/>
    <property type="molecule type" value="Genomic_DNA"/>
</dbReference>
<keyword evidence="4" id="KW-0690">Ribosome biogenesis</keyword>
<dbReference type="VEuPathDB" id="FungiDB:A1Q1_06294"/>
<accession>J5RED9</accession>
<evidence type="ECO:0000256" key="6">
    <source>
        <dbReference type="ARBA" id="ARBA00023054"/>
    </source>
</evidence>
<comment type="caution">
    <text evidence="10">The sequence shown here is derived from an EMBL/GenBank/DDBJ whole genome shotgun (WGS) entry which is preliminary data.</text>
</comment>
<dbReference type="AlphaFoldDB" id="J5RED9"/>
<evidence type="ECO:0000256" key="4">
    <source>
        <dbReference type="ARBA" id="ARBA00022517"/>
    </source>
</evidence>
<comment type="function">
    <text evidence="1">Involved in nucleolar integrity and required for processing of the pre-rRNA for the 60S ribosome subunit.</text>
</comment>
<dbReference type="GeneID" id="25989806"/>
<feature type="region of interest" description="Disordered" evidence="9">
    <location>
        <begin position="17"/>
        <end position="60"/>
    </location>
</feature>
<name>J5RED9_TRIAS</name>
<evidence type="ECO:0000256" key="9">
    <source>
        <dbReference type="SAM" id="MobiDB-lite"/>
    </source>
</evidence>
<comment type="similarity">
    <text evidence="3">Belongs to the CGR1 family.</text>
</comment>
<dbReference type="GO" id="GO:0005730">
    <property type="term" value="C:nucleolus"/>
    <property type="evidence" value="ECO:0007669"/>
    <property type="project" value="UniProtKB-SubCell"/>
</dbReference>
<sequence length="235" mass="26336">MSSTDTPMDGDKVVLSVASSHNGRVNGKHWKAGKGATKRTTMPKGQRTPYERRMEKEKERKAIKQVEQEMKDEAREERESVQGPWLYSSLEAHKLIATDGKLTSRRANIIRERRAKQEEKARLEAMAEKMSVKKMQRMKKVSSIYARDGEAGACRSVPGVPGVPECVGARCNRTLEPGSDQAVERGGLLFPPIPLQHRQSARLLLPAHSGHYPQLPLLSTELTFQRQGRTKKING</sequence>
<evidence type="ECO:0000313" key="11">
    <source>
        <dbReference type="Proteomes" id="UP000002748"/>
    </source>
</evidence>
<feature type="coiled-coil region" evidence="8">
    <location>
        <begin position="106"/>
        <end position="133"/>
    </location>
</feature>
<dbReference type="Pfam" id="PF03879">
    <property type="entry name" value="Cgr1"/>
    <property type="match status" value="1"/>
</dbReference>
<dbReference type="GO" id="GO:0006364">
    <property type="term" value="P:rRNA processing"/>
    <property type="evidence" value="ECO:0007669"/>
    <property type="project" value="UniProtKB-KW"/>
</dbReference>
<evidence type="ECO:0000256" key="2">
    <source>
        <dbReference type="ARBA" id="ARBA00004604"/>
    </source>
</evidence>
<keyword evidence="6 8" id="KW-0175">Coiled coil</keyword>
<evidence type="ECO:0000256" key="7">
    <source>
        <dbReference type="ARBA" id="ARBA00023242"/>
    </source>
</evidence>
<keyword evidence="7" id="KW-0539">Nucleus</keyword>
<evidence type="ECO:0000256" key="8">
    <source>
        <dbReference type="SAM" id="Coils"/>
    </source>
</evidence>
<evidence type="ECO:0000256" key="5">
    <source>
        <dbReference type="ARBA" id="ARBA00022552"/>
    </source>
</evidence>
<dbReference type="OrthoDB" id="277961at2759"/>
<dbReference type="InterPro" id="IPR005579">
    <property type="entry name" value="Cgr1-like"/>
</dbReference>
<dbReference type="HOGENOM" id="CLU_1180929_0_0_1"/>
<gene>
    <name evidence="10" type="ORF">A1Q1_06294</name>
</gene>
<organism evidence="10 11">
    <name type="scientific">Trichosporon asahii var. asahii (strain ATCC 90039 / CBS 2479 / JCM 2466 / KCTC 7840 / NBRC 103889/ NCYC 2677 / UAMH 7654)</name>
    <name type="common">Yeast</name>
    <dbReference type="NCBI Taxonomy" id="1186058"/>
    <lineage>
        <taxon>Eukaryota</taxon>
        <taxon>Fungi</taxon>
        <taxon>Dikarya</taxon>
        <taxon>Basidiomycota</taxon>
        <taxon>Agaricomycotina</taxon>
        <taxon>Tremellomycetes</taxon>
        <taxon>Trichosporonales</taxon>
        <taxon>Trichosporonaceae</taxon>
        <taxon>Trichosporon</taxon>
    </lineage>
</organism>
<keyword evidence="5" id="KW-0698">rRNA processing</keyword>
<dbReference type="RefSeq" id="XP_014183373.1">
    <property type="nucleotide sequence ID" value="XM_014327898.1"/>
</dbReference>
<evidence type="ECO:0000256" key="3">
    <source>
        <dbReference type="ARBA" id="ARBA00007869"/>
    </source>
</evidence>